<organism evidence="1 2">
    <name type="scientific">Burkholderia puraquae</name>
    <dbReference type="NCBI Taxonomy" id="1904757"/>
    <lineage>
        <taxon>Bacteria</taxon>
        <taxon>Pseudomonadati</taxon>
        <taxon>Pseudomonadota</taxon>
        <taxon>Betaproteobacteria</taxon>
        <taxon>Burkholderiales</taxon>
        <taxon>Burkholderiaceae</taxon>
        <taxon>Burkholderia</taxon>
        <taxon>Burkholderia cepacia complex</taxon>
    </lineage>
</organism>
<accession>A0A1X1PDF6</accession>
<dbReference type="AlphaFoldDB" id="A0A1X1PDF6"/>
<dbReference type="Proteomes" id="UP000193146">
    <property type="component" value="Unassembled WGS sequence"/>
</dbReference>
<dbReference type="EMBL" id="NBYX01000011">
    <property type="protein sequence ID" value="ORT83902.1"/>
    <property type="molecule type" value="Genomic_DNA"/>
</dbReference>
<evidence type="ECO:0000313" key="1">
    <source>
        <dbReference type="EMBL" id="ORT83902.1"/>
    </source>
</evidence>
<reference evidence="1 2" key="1">
    <citation type="submission" date="2017-04" db="EMBL/GenBank/DDBJ databases">
        <title>Burkholderia puraquae sp. nov., a novel Burkholderia cepacia complex species from hospital setting samples.</title>
        <authorList>
            <person name="Martina P."/>
            <person name="Leguizamon M."/>
            <person name="Prieto C."/>
            <person name="Sousa S."/>
            <person name="Montanaro P."/>
            <person name="Draghi W."/>
            <person name="Staembler M."/>
            <person name="Bettiol M."/>
            <person name="Figoli C."/>
            <person name="Palau J."/>
            <person name="Alvarez F."/>
            <person name="Benetti S."/>
            <person name="Anchat E."/>
            <person name="Vescina C."/>
            <person name="Ferreras J."/>
            <person name="Lasch P."/>
            <person name="Lagares A."/>
            <person name="Zorreguieta A."/>
            <person name="Yantorno O."/>
            <person name="Bosch A."/>
        </authorList>
    </citation>
    <scope>NUCLEOTIDE SEQUENCE [LARGE SCALE GENOMIC DNA]</scope>
    <source>
        <strain evidence="1 2">CAMPA 1040</strain>
    </source>
</reference>
<keyword evidence="2" id="KW-1185">Reference proteome</keyword>
<proteinExistence type="predicted"/>
<protein>
    <submittedName>
        <fullName evidence="1">Uncharacterized protein</fullName>
    </submittedName>
</protein>
<evidence type="ECO:0000313" key="2">
    <source>
        <dbReference type="Proteomes" id="UP000193146"/>
    </source>
</evidence>
<gene>
    <name evidence="1" type="ORF">B7G54_20860</name>
</gene>
<name>A0A1X1PDF6_9BURK</name>
<sequence length="62" mass="6678">MPVPARLTTDRGGRRAINAIVRDIRVASGTLSNLTTDAAGELPAVDADRFEKLAVQFIKKNV</sequence>
<comment type="caution">
    <text evidence="1">The sequence shown here is derived from an EMBL/GenBank/DDBJ whole genome shotgun (WGS) entry which is preliminary data.</text>
</comment>